<dbReference type="InterPro" id="IPR041682">
    <property type="entry name" value="AAA_14"/>
</dbReference>
<protein>
    <recommendedName>
        <fullName evidence="5">AAA+ ATPase domain-containing protein</fullName>
    </recommendedName>
</protein>
<organism evidence="3 4">
    <name type="scientific">Treponema bryantii</name>
    <dbReference type="NCBI Taxonomy" id="163"/>
    <lineage>
        <taxon>Bacteria</taxon>
        <taxon>Pseudomonadati</taxon>
        <taxon>Spirochaetota</taxon>
        <taxon>Spirochaetia</taxon>
        <taxon>Spirochaetales</taxon>
        <taxon>Treponemataceae</taxon>
        <taxon>Treponema</taxon>
    </lineage>
</organism>
<feature type="domain" description="DUF4143" evidence="2">
    <location>
        <begin position="202"/>
        <end position="367"/>
    </location>
</feature>
<evidence type="ECO:0008006" key="5">
    <source>
        <dbReference type="Google" id="ProtNLM"/>
    </source>
</evidence>
<proteinExistence type="predicted"/>
<dbReference type="InterPro" id="IPR027417">
    <property type="entry name" value="P-loop_NTPase"/>
</dbReference>
<dbReference type="EMBL" id="FORI01000007">
    <property type="protein sequence ID" value="SFI85647.1"/>
    <property type="molecule type" value="Genomic_DNA"/>
</dbReference>
<name>A0A1I3LLR3_9SPIR</name>
<sequence>MENYRPRIADKTLERKLKGKGAVLIQGPKWCGKTTTAEQMAKSILYMSKPEDVKANLIAADINPSKLLEGETPRLIDEWQIAPKLWDAVRFEVDHRKGMGQFILTGSAVPPDDEEIFHSGTGRFAWIKMRPMSLFESGESTGEISLKALFDQPEQILAENKIDDIDKLAFLICRGGWPGTVDMEPEIALDQAFDYFDAIVNTDISRVDNVKRDSERARRLMKSYARNQGTQTAYTVLRDDILANDAESLTEDTVYSYTNALRKIFVIEDMHAWNPNLRSKTAIRTSDTRYFSDSSIATASLGLGPADLVKDLETMGLFFETLCVRDLRVYAESLDGEVYHYRDKSGLECDAVIHLRNGSFGLIEIKLGGDHLIEEGAANLKTFSSKIDTKKMKEPAFMMVLTGTGKYAYRREDGVYVVPVGCLRD</sequence>
<dbReference type="Proteomes" id="UP000182737">
    <property type="component" value="Unassembled WGS sequence"/>
</dbReference>
<dbReference type="RefSeq" id="WP_074932264.1">
    <property type="nucleotide sequence ID" value="NZ_FORI01000007.1"/>
</dbReference>
<dbReference type="PANTHER" id="PTHR43566">
    <property type="entry name" value="CONSERVED PROTEIN"/>
    <property type="match status" value="1"/>
</dbReference>
<evidence type="ECO:0000259" key="1">
    <source>
        <dbReference type="Pfam" id="PF13173"/>
    </source>
</evidence>
<evidence type="ECO:0000313" key="3">
    <source>
        <dbReference type="EMBL" id="SFI85647.1"/>
    </source>
</evidence>
<evidence type="ECO:0000259" key="2">
    <source>
        <dbReference type="Pfam" id="PF13635"/>
    </source>
</evidence>
<accession>A0A1I3LLR3</accession>
<dbReference type="OrthoDB" id="128089at2"/>
<dbReference type="Pfam" id="PF13173">
    <property type="entry name" value="AAA_14"/>
    <property type="match status" value="1"/>
</dbReference>
<feature type="domain" description="AAA" evidence="1">
    <location>
        <begin position="21"/>
        <end position="136"/>
    </location>
</feature>
<gene>
    <name evidence="3" type="ORF">SAMN04487775_10765</name>
</gene>
<dbReference type="AlphaFoldDB" id="A0A1I3LLR3"/>
<dbReference type="Pfam" id="PF13635">
    <property type="entry name" value="DUF4143"/>
    <property type="match status" value="1"/>
</dbReference>
<evidence type="ECO:0000313" key="4">
    <source>
        <dbReference type="Proteomes" id="UP000182737"/>
    </source>
</evidence>
<keyword evidence="4" id="KW-1185">Reference proteome</keyword>
<reference evidence="4" key="1">
    <citation type="submission" date="2016-10" db="EMBL/GenBank/DDBJ databases">
        <authorList>
            <person name="Varghese N."/>
            <person name="Submissions S."/>
        </authorList>
    </citation>
    <scope>NUCLEOTIDE SEQUENCE [LARGE SCALE GENOMIC DNA]</scope>
    <source>
        <strain evidence="4">XBD1002</strain>
    </source>
</reference>
<dbReference type="SUPFAM" id="SSF52540">
    <property type="entry name" value="P-loop containing nucleoside triphosphate hydrolases"/>
    <property type="match status" value="1"/>
</dbReference>
<dbReference type="PANTHER" id="PTHR43566:SF2">
    <property type="entry name" value="DUF4143 DOMAIN-CONTAINING PROTEIN"/>
    <property type="match status" value="1"/>
</dbReference>
<dbReference type="InterPro" id="IPR025420">
    <property type="entry name" value="DUF4143"/>
</dbReference>